<evidence type="ECO:0000313" key="2">
    <source>
        <dbReference type="EMBL" id="SVD03352.1"/>
    </source>
</evidence>
<dbReference type="EMBL" id="UINC01125487">
    <property type="protein sequence ID" value="SVD03352.1"/>
    <property type="molecule type" value="Genomic_DNA"/>
</dbReference>
<dbReference type="AlphaFoldDB" id="A0A382S1E2"/>
<gene>
    <name evidence="2" type="ORF">METZ01_LOCUS356206</name>
</gene>
<accession>A0A382S1E2</accession>
<dbReference type="Pfam" id="PF18962">
    <property type="entry name" value="Por_Secre_tail"/>
    <property type="match status" value="1"/>
</dbReference>
<dbReference type="Gene3D" id="2.60.40.4070">
    <property type="match status" value="1"/>
</dbReference>
<dbReference type="InterPro" id="IPR026444">
    <property type="entry name" value="Secre_tail"/>
</dbReference>
<evidence type="ECO:0000259" key="1">
    <source>
        <dbReference type="Pfam" id="PF18962"/>
    </source>
</evidence>
<feature type="domain" description="Secretion system C-terminal sorting" evidence="1">
    <location>
        <begin position="13"/>
        <end position="88"/>
    </location>
</feature>
<name>A0A382S1E2_9ZZZZ</name>
<reference evidence="2" key="1">
    <citation type="submission" date="2018-05" db="EMBL/GenBank/DDBJ databases">
        <authorList>
            <person name="Lanie J.A."/>
            <person name="Ng W.-L."/>
            <person name="Kazmierczak K.M."/>
            <person name="Andrzejewski T.M."/>
            <person name="Davidsen T.M."/>
            <person name="Wayne K.J."/>
            <person name="Tettelin H."/>
            <person name="Glass J.I."/>
            <person name="Rusch D."/>
            <person name="Podicherti R."/>
            <person name="Tsui H.-C.T."/>
            <person name="Winkler M.E."/>
        </authorList>
    </citation>
    <scope>NUCLEOTIDE SEQUENCE</scope>
</reference>
<protein>
    <recommendedName>
        <fullName evidence="1">Secretion system C-terminal sorting domain-containing protein</fullName>
    </recommendedName>
</protein>
<proteinExistence type="predicted"/>
<feature type="non-terminal residue" evidence="2">
    <location>
        <position position="1"/>
    </location>
</feature>
<sequence>KPIPNKYALRQAYPNPFNPVTTLSFALPIETEVSLKVYNLQGREVISLVDQNMEAGYHSVVWNADNYPSGVYFVKMVTGKYLSTQKLMLVK</sequence>
<organism evidence="2">
    <name type="scientific">marine metagenome</name>
    <dbReference type="NCBI Taxonomy" id="408172"/>
    <lineage>
        <taxon>unclassified sequences</taxon>
        <taxon>metagenomes</taxon>
        <taxon>ecological metagenomes</taxon>
    </lineage>
</organism>
<dbReference type="NCBIfam" id="TIGR04183">
    <property type="entry name" value="Por_Secre_tail"/>
    <property type="match status" value="1"/>
</dbReference>